<dbReference type="EMBL" id="SPRO01000007">
    <property type="protein sequence ID" value="TIC32703.1"/>
    <property type="molecule type" value="Genomic_DNA"/>
</dbReference>
<gene>
    <name evidence="15" type="ORF">E3Q01_00393</name>
    <name evidence="14" type="ORF">E3Q10_01073</name>
    <name evidence="13" type="ORF">E3Q17_00282</name>
    <name evidence="12" type="ORF">E3Q22_01015</name>
</gene>
<evidence type="ECO:0000256" key="3">
    <source>
        <dbReference type="ARBA" id="ARBA00022692"/>
    </source>
</evidence>
<keyword evidence="5 10" id="KW-1133">Transmembrane helix</keyword>
<dbReference type="EMBL" id="SPRX01000003">
    <property type="protein sequence ID" value="TIC69576.1"/>
    <property type="molecule type" value="Genomic_DNA"/>
</dbReference>
<evidence type="ECO:0000256" key="8">
    <source>
        <dbReference type="ARBA" id="ARBA00046280"/>
    </source>
</evidence>
<dbReference type="InterPro" id="IPR039899">
    <property type="entry name" value="BET1_SNARE"/>
</dbReference>
<dbReference type="InterPro" id="IPR000727">
    <property type="entry name" value="T_SNARE_dom"/>
</dbReference>
<feature type="compositionally biased region" description="Basic and acidic residues" evidence="9">
    <location>
        <begin position="1"/>
        <end position="15"/>
    </location>
</feature>
<evidence type="ECO:0000313" key="12">
    <source>
        <dbReference type="EMBL" id="TIB81503.1"/>
    </source>
</evidence>
<dbReference type="EMBL" id="SPRC01000007">
    <property type="protein sequence ID" value="TIB81503.1"/>
    <property type="molecule type" value="Genomic_DNA"/>
</dbReference>
<keyword evidence="3 10" id="KW-0812">Transmembrane</keyword>
<evidence type="ECO:0000256" key="4">
    <source>
        <dbReference type="ARBA" id="ARBA00022927"/>
    </source>
</evidence>
<keyword evidence="7 10" id="KW-0472">Membrane</keyword>
<reference evidence="16 17" key="1">
    <citation type="submission" date="2019-03" db="EMBL/GenBank/DDBJ databases">
        <title>Sequencing 25 genomes of Wallemia mellicola.</title>
        <authorList>
            <person name="Gostincar C."/>
        </authorList>
    </citation>
    <scope>NUCLEOTIDE SEQUENCE [LARGE SCALE GENOMIC DNA]</scope>
    <source>
        <strain evidence="13 17">EXF-1262</strain>
        <strain evidence="12 18">EXF-6152</strain>
        <strain evidence="15 19">EXF-757</strain>
        <strain evidence="14 16">EXF-8738</strain>
    </source>
</reference>
<dbReference type="PROSITE" id="PS50192">
    <property type="entry name" value="T_SNARE"/>
    <property type="match status" value="1"/>
</dbReference>
<feature type="region of interest" description="Disordered" evidence="9">
    <location>
        <begin position="1"/>
        <end position="32"/>
    </location>
</feature>
<keyword evidence="4" id="KW-0653">Protein transport</keyword>
<name>A0A4T0Q741_9BASI</name>
<evidence type="ECO:0000256" key="6">
    <source>
        <dbReference type="ARBA" id="ARBA00023034"/>
    </source>
</evidence>
<dbReference type="AlphaFoldDB" id="A0A4T0Q741"/>
<evidence type="ECO:0000256" key="9">
    <source>
        <dbReference type="SAM" id="MobiDB-lite"/>
    </source>
</evidence>
<evidence type="ECO:0000313" key="13">
    <source>
        <dbReference type="EMBL" id="TIC04760.1"/>
    </source>
</evidence>
<proteinExistence type="predicted"/>
<dbReference type="Proteomes" id="UP000310708">
    <property type="component" value="Unassembled WGS sequence"/>
</dbReference>
<evidence type="ECO:0000313" key="19">
    <source>
        <dbReference type="Proteomes" id="UP000310708"/>
    </source>
</evidence>
<dbReference type="Proteomes" id="UP000307169">
    <property type="component" value="Unassembled WGS sequence"/>
</dbReference>
<comment type="caution">
    <text evidence="13">The sequence shown here is derived from an EMBL/GenBank/DDBJ whole genome shotgun (WGS) entry which is preliminary data.</text>
</comment>
<evidence type="ECO:0000256" key="1">
    <source>
        <dbReference type="ARBA" id="ARBA00004394"/>
    </source>
</evidence>
<evidence type="ECO:0000256" key="7">
    <source>
        <dbReference type="ARBA" id="ARBA00023136"/>
    </source>
</evidence>
<dbReference type="GO" id="GO:0000139">
    <property type="term" value="C:Golgi membrane"/>
    <property type="evidence" value="ECO:0007669"/>
    <property type="project" value="UniProtKB-SubCell"/>
</dbReference>
<keyword evidence="2" id="KW-0813">Transport</keyword>
<evidence type="ECO:0000313" key="14">
    <source>
        <dbReference type="EMBL" id="TIC32703.1"/>
    </source>
</evidence>
<dbReference type="Proteomes" id="UP000305647">
    <property type="component" value="Unassembled WGS sequence"/>
</dbReference>
<dbReference type="SUPFAM" id="SSF58038">
    <property type="entry name" value="SNARE fusion complex"/>
    <property type="match status" value="1"/>
</dbReference>
<evidence type="ECO:0000256" key="2">
    <source>
        <dbReference type="ARBA" id="ARBA00022448"/>
    </source>
</evidence>
<evidence type="ECO:0000313" key="17">
    <source>
        <dbReference type="Proteomes" id="UP000307169"/>
    </source>
</evidence>
<dbReference type="Gene3D" id="1.20.5.110">
    <property type="match status" value="1"/>
</dbReference>
<feature type="transmembrane region" description="Helical" evidence="10">
    <location>
        <begin position="109"/>
        <end position="129"/>
    </location>
</feature>
<dbReference type="SMART" id="SM00397">
    <property type="entry name" value="t_SNARE"/>
    <property type="match status" value="1"/>
</dbReference>
<evidence type="ECO:0000256" key="5">
    <source>
        <dbReference type="ARBA" id="ARBA00022989"/>
    </source>
</evidence>
<dbReference type="CDD" id="cd15853">
    <property type="entry name" value="SNARE_Bet1"/>
    <property type="match status" value="1"/>
</dbReference>
<evidence type="ECO:0000259" key="11">
    <source>
        <dbReference type="PROSITE" id="PS50192"/>
    </source>
</evidence>
<dbReference type="GO" id="GO:0015031">
    <property type="term" value="P:protein transport"/>
    <property type="evidence" value="ECO:0007669"/>
    <property type="project" value="UniProtKB-KW"/>
</dbReference>
<feature type="domain" description="T-SNARE coiled-coil homology" evidence="11">
    <location>
        <begin position="39"/>
        <end position="101"/>
    </location>
</feature>
<dbReference type="PANTHER" id="PTHR12791">
    <property type="entry name" value="GOLGI SNARE BET1-RELATED"/>
    <property type="match status" value="1"/>
</dbReference>
<protein>
    <recommendedName>
        <fullName evidence="11">t-SNARE coiled-coil homology domain-containing protein</fullName>
    </recommendedName>
</protein>
<evidence type="ECO:0000256" key="10">
    <source>
        <dbReference type="SAM" id="Phobius"/>
    </source>
</evidence>
<dbReference type="Proteomes" id="UP000310685">
    <property type="component" value="Unassembled WGS sequence"/>
</dbReference>
<evidence type="ECO:0000313" key="15">
    <source>
        <dbReference type="EMBL" id="TIC69576.1"/>
    </source>
</evidence>
<sequence>MNQRFKADNHLRDRASLLGPSAHQQRSDSPFYDHTRATQDMENQNDEHLDGLSSKVRLLKDITLSIGQEARDSAIEMGSMNDSFESTGSLLSGTMSRLKHMSKKQGGRCYIYTIFFLIIFWVFIITWFIRR</sequence>
<evidence type="ECO:0000313" key="16">
    <source>
        <dbReference type="Proteomes" id="UP000305647"/>
    </source>
</evidence>
<dbReference type="EMBL" id="SPRH01000002">
    <property type="protein sequence ID" value="TIC04760.1"/>
    <property type="molecule type" value="Genomic_DNA"/>
</dbReference>
<evidence type="ECO:0000313" key="18">
    <source>
        <dbReference type="Proteomes" id="UP000310685"/>
    </source>
</evidence>
<keyword evidence="6" id="KW-0333">Golgi apparatus</keyword>
<comment type="subcellular location">
    <subcellularLocation>
        <location evidence="8">Endomembrane system</location>
        <topology evidence="8">Single-pass type IV membrane protein</topology>
    </subcellularLocation>
    <subcellularLocation>
        <location evidence="1">Golgi apparatus membrane</location>
    </subcellularLocation>
</comment>
<dbReference type="OMA" id="ARQGCRW"/>
<accession>A0A4T0Q741</accession>
<organism evidence="13 17">
    <name type="scientific">Wallemia mellicola</name>
    <dbReference type="NCBI Taxonomy" id="1708541"/>
    <lineage>
        <taxon>Eukaryota</taxon>
        <taxon>Fungi</taxon>
        <taxon>Dikarya</taxon>
        <taxon>Basidiomycota</taxon>
        <taxon>Wallemiomycotina</taxon>
        <taxon>Wallemiomycetes</taxon>
        <taxon>Wallemiales</taxon>
        <taxon>Wallemiaceae</taxon>
        <taxon>Wallemia</taxon>
    </lineage>
</organism>